<name>A0AAD6SQ03_9AGAR</name>
<reference evidence="2" key="1">
    <citation type="submission" date="2023-03" db="EMBL/GenBank/DDBJ databases">
        <title>Massive genome expansion in bonnet fungi (Mycena s.s.) driven by repeated elements and novel gene families across ecological guilds.</title>
        <authorList>
            <consortium name="Lawrence Berkeley National Laboratory"/>
            <person name="Harder C.B."/>
            <person name="Miyauchi S."/>
            <person name="Viragh M."/>
            <person name="Kuo A."/>
            <person name="Thoen E."/>
            <person name="Andreopoulos B."/>
            <person name="Lu D."/>
            <person name="Skrede I."/>
            <person name="Drula E."/>
            <person name="Henrissat B."/>
            <person name="Morin E."/>
            <person name="Kohler A."/>
            <person name="Barry K."/>
            <person name="LaButti K."/>
            <person name="Morin E."/>
            <person name="Salamov A."/>
            <person name="Lipzen A."/>
            <person name="Mereny Z."/>
            <person name="Hegedus B."/>
            <person name="Baldrian P."/>
            <person name="Stursova M."/>
            <person name="Weitz H."/>
            <person name="Taylor A."/>
            <person name="Grigoriev I.V."/>
            <person name="Nagy L.G."/>
            <person name="Martin F."/>
            <person name="Kauserud H."/>
        </authorList>
    </citation>
    <scope>NUCLEOTIDE SEQUENCE</scope>
    <source>
        <strain evidence="2">CBHHK200</strain>
    </source>
</reference>
<protein>
    <submittedName>
        <fullName evidence="2">Uncharacterized protein</fullName>
    </submittedName>
</protein>
<dbReference type="EMBL" id="JARJCM010000099">
    <property type="protein sequence ID" value="KAJ7029682.1"/>
    <property type="molecule type" value="Genomic_DNA"/>
</dbReference>
<feature type="chain" id="PRO_5042035749" evidence="1">
    <location>
        <begin position="23"/>
        <end position="187"/>
    </location>
</feature>
<gene>
    <name evidence="2" type="ORF">C8F04DRAFT_1116055</name>
</gene>
<organism evidence="2 3">
    <name type="scientific">Mycena alexandri</name>
    <dbReference type="NCBI Taxonomy" id="1745969"/>
    <lineage>
        <taxon>Eukaryota</taxon>
        <taxon>Fungi</taxon>
        <taxon>Dikarya</taxon>
        <taxon>Basidiomycota</taxon>
        <taxon>Agaricomycotina</taxon>
        <taxon>Agaricomycetes</taxon>
        <taxon>Agaricomycetidae</taxon>
        <taxon>Agaricales</taxon>
        <taxon>Marasmiineae</taxon>
        <taxon>Mycenaceae</taxon>
        <taxon>Mycena</taxon>
    </lineage>
</organism>
<feature type="signal peptide" evidence="1">
    <location>
        <begin position="1"/>
        <end position="22"/>
    </location>
</feature>
<comment type="caution">
    <text evidence="2">The sequence shown here is derived from an EMBL/GenBank/DDBJ whole genome shotgun (WGS) entry which is preliminary data.</text>
</comment>
<dbReference type="Proteomes" id="UP001218188">
    <property type="component" value="Unassembled WGS sequence"/>
</dbReference>
<keyword evidence="1" id="KW-0732">Signal</keyword>
<evidence type="ECO:0000256" key="1">
    <source>
        <dbReference type="SAM" id="SignalP"/>
    </source>
</evidence>
<dbReference type="AlphaFoldDB" id="A0AAD6SQ03"/>
<accession>A0AAD6SQ03</accession>
<keyword evidence="3" id="KW-1185">Reference proteome</keyword>
<proteinExistence type="predicted"/>
<sequence>MKLSPSALSFTIQLSLAVVVLAQTQSTTRTFNSFPGDTTDVSDSIPLSTTTIFVTASFPAFSTTVGIPQPEASPAVVPNTDKTPVDEGPQPSHLRAQVVIGVITGLAILGVLDSWLQSFSACSIVGLDTGAATLNWPLTKRPQCRLQSPVQTPPLRLMSKISTPCAKSRSWRPRREGCKRNLLRSGA</sequence>
<evidence type="ECO:0000313" key="2">
    <source>
        <dbReference type="EMBL" id="KAJ7029682.1"/>
    </source>
</evidence>
<evidence type="ECO:0000313" key="3">
    <source>
        <dbReference type="Proteomes" id="UP001218188"/>
    </source>
</evidence>